<dbReference type="AlphaFoldDB" id="A0A4Q2EIV8"/>
<comment type="caution">
    <text evidence="2">The sequence shown here is derived from an EMBL/GenBank/DDBJ whole genome shotgun (WGS) entry which is preliminary data.</text>
</comment>
<gene>
    <name evidence="2" type="ORF">C1706_01875</name>
</gene>
<keyword evidence="1" id="KW-1133">Transmembrane helix</keyword>
<sequence length="133" mass="13491">MTVAEIAGLIAACAFVLLVGMCAIPLLKLGTLLDELVAAVKDVNAATAPILSELHGTVEAANAELDRLGGVTSEVEKVTADVAKVSGHASRVAENTATLSSIWLAAFGRPLIALASALHGFRAAITSKVSGSR</sequence>
<dbReference type="Pfam" id="PF06103">
    <property type="entry name" value="DUF948"/>
    <property type="match status" value="1"/>
</dbReference>
<keyword evidence="1" id="KW-0472">Membrane</keyword>
<evidence type="ECO:0000256" key="1">
    <source>
        <dbReference type="SAM" id="Phobius"/>
    </source>
</evidence>
<dbReference type="OrthoDB" id="3237344at2"/>
<organism evidence="2 3">
    <name type="scientific">Propioniciclava flava</name>
    <dbReference type="NCBI Taxonomy" id="2072026"/>
    <lineage>
        <taxon>Bacteria</taxon>
        <taxon>Bacillati</taxon>
        <taxon>Actinomycetota</taxon>
        <taxon>Actinomycetes</taxon>
        <taxon>Propionibacteriales</taxon>
        <taxon>Propionibacteriaceae</taxon>
        <taxon>Propioniciclava</taxon>
    </lineage>
</organism>
<dbReference type="Proteomes" id="UP000290624">
    <property type="component" value="Unassembled WGS sequence"/>
</dbReference>
<reference evidence="2 3" key="1">
    <citation type="submission" date="2018-01" db="EMBL/GenBank/DDBJ databases">
        <title>Lactibacter flavus gen. nov., sp. nov., a novel bacterium of the family Propionibacteriaceae isolated from raw milk and dairy products.</title>
        <authorList>
            <person name="Wenning M."/>
            <person name="Breitenwieser F."/>
            <person name="Huptas C."/>
            <person name="von Neubeck M."/>
            <person name="Busse H.-J."/>
            <person name="Scherer S."/>
        </authorList>
    </citation>
    <scope>NUCLEOTIDE SEQUENCE [LARGE SCALE GENOMIC DNA]</scope>
    <source>
        <strain evidence="2 3">VG341</strain>
    </source>
</reference>
<dbReference type="RefSeq" id="WP_129457493.1">
    <property type="nucleotide sequence ID" value="NZ_PPCV01000001.1"/>
</dbReference>
<evidence type="ECO:0000313" key="2">
    <source>
        <dbReference type="EMBL" id="RXW33527.1"/>
    </source>
</evidence>
<name>A0A4Q2EIV8_9ACTN</name>
<keyword evidence="1" id="KW-0812">Transmembrane</keyword>
<evidence type="ECO:0000313" key="3">
    <source>
        <dbReference type="Proteomes" id="UP000290624"/>
    </source>
</evidence>
<dbReference type="InterPro" id="IPR009293">
    <property type="entry name" value="UPF0478"/>
</dbReference>
<keyword evidence="3" id="KW-1185">Reference proteome</keyword>
<proteinExistence type="predicted"/>
<accession>A0A4Q2EIV8</accession>
<feature type="transmembrane region" description="Helical" evidence="1">
    <location>
        <begin position="6"/>
        <end position="27"/>
    </location>
</feature>
<protein>
    <submittedName>
        <fullName evidence="2">DUF948 domain-containing protein</fullName>
    </submittedName>
</protein>
<dbReference type="EMBL" id="PPCV01000001">
    <property type="protein sequence ID" value="RXW33527.1"/>
    <property type="molecule type" value="Genomic_DNA"/>
</dbReference>